<keyword evidence="4 8" id="KW-0812">Transmembrane</keyword>
<dbReference type="GO" id="GO:0032153">
    <property type="term" value="C:cell division site"/>
    <property type="evidence" value="ECO:0007669"/>
    <property type="project" value="UniProtKB-UniRule"/>
</dbReference>
<gene>
    <name evidence="8 10" type="primary">ftsL</name>
    <name evidence="10" type="ORF">QB898_08285</name>
</gene>
<evidence type="ECO:0000256" key="1">
    <source>
        <dbReference type="ARBA" id="ARBA00004401"/>
    </source>
</evidence>
<comment type="subcellular location">
    <subcellularLocation>
        <location evidence="8">Cell inner membrane</location>
        <topology evidence="8">Single-pass type II membrane protein</topology>
    </subcellularLocation>
    <subcellularLocation>
        <location evidence="1">Cell membrane</location>
        <topology evidence="1">Single-pass type II membrane protein</topology>
    </subcellularLocation>
    <text evidence="8">Localizes to the division septum where it forms a ring structure.</text>
</comment>
<protein>
    <recommendedName>
        <fullName evidence="8 9">Cell division protein FtsL</fullName>
    </recommendedName>
</protein>
<evidence type="ECO:0000313" key="11">
    <source>
        <dbReference type="Proteomes" id="UP001237156"/>
    </source>
</evidence>
<proteinExistence type="inferred from homology"/>
<comment type="caution">
    <text evidence="10">The sequence shown here is derived from an EMBL/GenBank/DDBJ whole genome shotgun (WGS) entry which is preliminary data.</text>
</comment>
<name>A0AAW6RN21_9BURK</name>
<dbReference type="PANTHER" id="PTHR37479">
    <property type="entry name" value="CELL DIVISION PROTEIN FTSL"/>
    <property type="match status" value="1"/>
</dbReference>
<evidence type="ECO:0000256" key="6">
    <source>
        <dbReference type="ARBA" id="ARBA00023136"/>
    </source>
</evidence>
<dbReference type="NCBIfam" id="TIGR02209">
    <property type="entry name" value="ftsL_broad"/>
    <property type="match status" value="1"/>
</dbReference>
<keyword evidence="3 8" id="KW-0132">Cell division</keyword>
<comment type="subunit">
    <text evidence="8">Part of a complex composed of FtsB, FtsL and FtsQ.</text>
</comment>
<reference evidence="10 11" key="1">
    <citation type="submission" date="2023-04" db="EMBL/GenBank/DDBJ databases">
        <title>Ottowia paracancer sp. nov., isolated from human stomach.</title>
        <authorList>
            <person name="Song Y."/>
        </authorList>
    </citation>
    <scope>NUCLEOTIDE SEQUENCE [LARGE SCALE GENOMIC DNA]</scope>
    <source>
        <strain evidence="10 11">10c7w1</strain>
    </source>
</reference>
<keyword evidence="2 8" id="KW-1003">Cell membrane</keyword>
<keyword evidence="8" id="KW-0997">Cell inner membrane</keyword>
<evidence type="ECO:0000256" key="3">
    <source>
        <dbReference type="ARBA" id="ARBA00022618"/>
    </source>
</evidence>
<organism evidence="10 11">
    <name type="scientific">Ottowia cancrivicina</name>
    <dbReference type="NCBI Taxonomy" id="3040346"/>
    <lineage>
        <taxon>Bacteria</taxon>
        <taxon>Pseudomonadati</taxon>
        <taxon>Pseudomonadota</taxon>
        <taxon>Betaproteobacteria</taxon>
        <taxon>Burkholderiales</taxon>
        <taxon>Comamonadaceae</taxon>
        <taxon>Ottowia</taxon>
    </lineage>
</organism>
<keyword evidence="5 8" id="KW-1133">Transmembrane helix</keyword>
<keyword evidence="6 8" id="KW-0472">Membrane</keyword>
<sequence>MNKLAFCLLVAVVMSALHMVRVQHEARRLFAELDVAMAEERRLDSERARLEVQKRALATSLRVEEVAMQRLGMRLATPSITERVKLKAAPAAAQSGEAP</sequence>
<dbReference type="AlphaFoldDB" id="A0AAW6RN21"/>
<keyword evidence="7 8" id="KW-0131">Cell cycle</keyword>
<evidence type="ECO:0000256" key="2">
    <source>
        <dbReference type="ARBA" id="ARBA00022475"/>
    </source>
</evidence>
<comment type="function">
    <text evidence="8">Essential cell division protein. May link together the upstream cell division proteins, which are predominantly cytoplasmic, with the downstream cell division proteins, which are predominantly periplasmic.</text>
</comment>
<accession>A0AAW6RN21</accession>
<evidence type="ECO:0000256" key="9">
    <source>
        <dbReference type="NCBIfam" id="TIGR02209"/>
    </source>
</evidence>
<dbReference type="InterPro" id="IPR011922">
    <property type="entry name" value="Cell_div_FtsL"/>
</dbReference>
<evidence type="ECO:0000256" key="5">
    <source>
        <dbReference type="ARBA" id="ARBA00022989"/>
    </source>
</evidence>
<dbReference type="PANTHER" id="PTHR37479:SF1">
    <property type="entry name" value="CELL DIVISION PROTEIN FTSL"/>
    <property type="match status" value="1"/>
</dbReference>
<dbReference type="Proteomes" id="UP001237156">
    <property type="component" value="Unassembled WGS sequence"/>
</dbReference>
<dbReference type="HAMAP" id="MF_00910">
    <property type="entry name" value="FtsL"/>
    <property type="match status" value="1"/>
</dbReference>
<dbReference type="GO" id="GO:0043093">
    <property type="term" value="P:FtsZ-dependent cytokinesis"/>
    <property type="evidence" value="ECO:0007669"/>
    <property type="project" value="UniProtKB-UniRule"/>
</dbReference>
<evidence type="ECO:0000256" key="4">
    <source>
        <dbReference type="ARBA" id="ARBA00022692"/>
    </source>
</evidence>
<dbReference type="Pfam" id="PF04999">
    <property type="entry name" value="FtsL"/>
    <property type="match status" value="1"/>
</dbReference>
<dbReference type="GO" id="GO:0005886">
    <property type="term" value="C:plasma membrane"/>
    <property type="evidence" value="ECO:0007669"/>
    <property type="project" value="UniProtKB-SubCell"/>
</dbReference>
<evidence type="ECO:0000256" key="8">
    <source>
        <dbReference type="HAMAP-Rule" id="MF_00910"/>
    </source>
</evidence>
<evidence type="ECO:0000256" key="7">
    <source>
        <dbReference type="ARBA" id="ARBA00023306"/>
    </source>
</evidence>
<evidence type="ECO:0000313" key="10">
    <source>
        <dbReference type="EMBL" id="MDG9699708.1"/>
    </source>
</evidence>
<dbReference type="EMBL" id="JARVII010000015">
    <property type="protein sequence ID" value="MDG9699708.1"/>
    <property type="molecule type" value="Genomic_DNA"/>
</dbReference>
<keyword evidence="11" id="KW-1185">Reference proteome</keyword>
<dbReference type="RefSeq" id="WP_050714889.1">
    <property type="nucleotide sequence ID" value="NZ_JARVII010000015.1"/>
</dbReference>
<comment type="similarity">
    <text evidence="8">Belongs to the FtsL family.</text>
</comment>